<protein>
    <submittedName>
        <fullName evidence="5">Helix-turn-helix transcriptional regulator</fullName>
    </submittedName>
</protein>
<reference evidence="5 6" key="1">
    <citation type="submission" date="2021-04" db="EMBL/GenBank/DDBJ databases">
        <title>Paenibacillus sp. DLE-14 whole genome sequence.</title>
        <authorList>
            <person name="Ham Y.J."/>
        </authorList>
    </citation>
    <scope>NUCLEOTIDE SEQUENCE [LARGE SCALE GENOMIC DNA]</scope>
    <source>
        <strain evidence="5 6">DLE-14</strain>
    </source>
</reference>
<dbReference type="Proteomes" id="UP000673394">
    <property type="component" value="Unassembled WGS sequence"/>
</dbReference>
<keyword evidence="1" id="KW-0805">Transcription regulation</keyword>
<accession>A0ABS5C9U9</accession>
<dbReference type="EMBL" id="JAGKSP010000002">
    <property type="protein sequence ID" value="MBP3962774.1"/>
    <property type="molecule type" value="Genomic_DNA"/>
</dbReference>
<dbReference type="PANTHER" id="PTHR43132:SF6">
    <property type="entry name" value="HTH-TYPE TRANSCRIPTIONAL REPRESSOR CZRA"/>
    <property type="match status" value="1"/>
</dbReference>
<dbReference type="InterPro" id="IPR036390">
    <property type="entry name" value="WH_DNA-bd_sf"/>
</dbReference>
<organism evidence="5 6">
    <name type="scientific">Paenibacillus lignilyticus</name>
    <dbReference type="NCBI Taxonomy" id="1172615"/>
    <lineage>
        <taxon>Bacteria</taxon>
        <taxon>Bacillati</taxon>
        <taxon>Bacillota</taxon>
        <taxon>Bacilli</taxon>
        <taxon>Bacillales</taxon>
        <taxon>Paenibacillaceae</taxon>
        <taxon>Paenibacillus</taxon>
    </lineage>
</organism>
<evidence type="ECO:0000313" key="5">
    <source>
        <dbReference type="EMBL" id="MBP3962774.1"/>
    </source>
</evidence>
<evidence type="ECO:0000313" key="6">
    <source>
        <dbReference type="Proteomes" id="UP000673394"/>
    </source>
</evidence>
<dbReference type="InterPro" id="IPR051011">
    <property type="entry name" value="Metal_resp_trans_reg"/>
</dbReference>
<dbReference type="InterPro" id="IPR036388">
    <property type="entry name" value="WH-like_DNA-bd_sf"/>
</dbReference>
<dbReference type="SMART" id="SM00418">
    <property type="entry name" value="HTH_ARSR"/>
    <property type="match status" value="1"/>
</dbReference>
<proteinExistence type="predicted"/>
<dbReference type="PRINTS" id="PR00778">
    <property type="entry name" value="HTHARSR"/>
</dbReference>
<dbReference type="CDD" id="cd00090">
    <property type="entry name" value="HTH_ARSR"/>
    <property type="match status" value="1"/>
</dbReference>
<dbReference type="Pfam" id="PF01022">
    <property type="entry name" value="HTH_5"/>
    <property type="match status" value="1"/>
</dbReference>
<dbReference type="Gene3D" id="1.10.10.10">
    <property type="entry name" value="Winged helix-like DNA-binding domain superfamily/Winged helix DNA-binding domain"/>
    <property type="match status" value="1"/>
</dbReference>
<keyword evidence="3" id="KW-0804">Transcription</keyword>
<comment type="caution">
    <text evidence="5">The sequence shown here is derived from an EMBL/GenBank/DDBJ whole genome shotgun (WGS) entry which is preliminary data.</text>
</comment>
<evidence type="ECO:0000256" key="2">
    <source>
        <dbReference type="ARBA" id="ARBA00023125"/>
    </source>
</evidence>
<keyword evidence="2" id="KW-0238">DNA-binding</keyword>
<evidence type="ECO:0000259" key="4">
    <source>
        <dbReference type="PROSITE" id="PS50987"/>
    </source>
</evidence>
<evidence type="ECO:0000256" key="1">
    <source>
        <dbReference type="ARBA" id="ARBA00023015"/>
    </source>
</evidence>
<name>A0ABS5C9U9_9BACL</name>
<gene>
    <name evidence="5" type="ORF">I8J30_08655</name>
</gene>
<feature type="domain" description="HTH arsR-type" evidence="4">
    <location>
        <begin position="68"/>
        <end position="161"/>
    </location>
</feature>
<dbReference type="InterPro" id="IPR001845">
    <property type="entry name" value="HTH_ArsR_DNA-bd_dom"/>
</dbReference>
<dbReference type="NCBIfam" id="NF033788">
    <property type="entry name" value="HTH_metalloreg"/>
    <property type="match status" value="1"/>
</dbReference>
<dbReference type="PROSITE" id="PS50987">
    <property type="entry name" value="HTH_ARSR_2"/>
    <property type="match status" value="1"/>
</dbReference>
<sequence length="161" mass="18433">MICWNYFSVKCNSSIRSAATIGCRLCYNEGHNNLWLVEQLDDKLTIETCDDSCSGTQMDFKTVKENLVDESAANAMADLFKTLGDPTRVKIIHALSQSELCVHDLTQVLDMGQSAISHQLRFLRNLRIVKRRKVGKTVFYSLDDDHVEQIFIQTLQHLRHD</sequence>
<dbReference type="SUPFAM" id="SSF46785">
    <property type="entry name" value="Winged helix' DNA-binding domain"/>
    <property type="match status" value="1"/>
</dbReference>
<evidence type="ECO:0000256" key="3">
    <source>
        <dbReference type="ARBA" id="ARBA00023163"/>
    </source>
</evidence>
<keyword evidence="6" id="KW-1185">Reference proteome</keyword>
<dbReference type="PANTHER" id="PTHR43132">
    <property type="entry name" value="ARSENICAL RESISTANCE OPERON REPRESSOR ARSR-RELATED"/>
    <property type="match status" value="1"/>
</dbReference>
<dbReference type="InterPro" id="IPR011991">
    <property type="entry name" value="ArsR-like_HTH"/>
</dbReference>